<evidence type="ECO:0000313" key="4">
    <source>
        <dbReference type="Proteomes" id="UP000265341"/>
    </source>
</evidence>
<reference evidence="3 4" key="1">
    <citation type="submission" date="2018-08" db="EMBL/GenBank/DDBJ databases">
        <title>Meiothermus roseus NBRC 110900 genome sequencing project.</title>
        <authorList>
            <person name="Da Costa M.S."/>
            <person name="Albuquerque L."/>
            <person name="Raposo P."/>
            <person name="Froufe H.J.C."/>
            <person name="Barroso C.S."/>
            <person name="Egas C."/>
        </authorList>
    </citation>
    <scope>NUCLEOTIDE SEQUENCE [LARGE SCALE GENOMIC DNA]</scope>
    <source>
        <strain evidence="3 4">NBRC 110900</strain>
    </source>
</reference>
<dbReference type="InterPro" id="IPR025711">
    <property type="entry name" value="PepSY"/>
</dbReference>
<dbReference type="Gene3D" id="3.10.450.40">
    <property type="match status" value="1"/>
</dbReference>
<dbReference type="AlphaFoldDB" id="A0A399EYP9"/>
<dbReference type="Pfam" id="PF03413">
    <property type="entry name" value="PepSY"/>
    <property type="match status" value="1"/>
</dbReference>
<keyword evidence="4" id="KW-1185">Reference proteome</keyword>
<evidence type="ECO:0000259" key="2">
    <source>
        <dbReference type="Pfam" id="PF03413"/>
    </source>
</evidence>
<protein>
    <recommendedName>
        <fullName evidence="2">PepSY domain-containing protein</fullName>
    </recommendedName>
</protein>
<name>A0A399EYP9_9DEIN</name>
<accession>A0A399EYP9</accession>
<feature type="signal peptide" evidence="1">
    <location>
        <begin position="1"/>
        <end position="22"/>
    </location>
</feature>
<feature type="domain" description="PepSY" evidence="2">
    <location>
        <begin position="55"/>
        <end position="108"/>
    </location>
</feature>
<dbReference type="EMBL" id="QWLA01000002">
    <property type="protein sequence ID" value="RIH89684.1"/>
    <property type="molecule type" value="Genomic_DNA"/>
</dbReference>
<sequence length="128" mass="13464">MKRYGKAILLAASALLSLAAFAQQTGQSGTQHPSYTGSLRVQENLSAQQYQAMAKVSMQDAIKAAQAALNSTATPTKVKLGVENGYLVWEVVIAGQEVKVDAGNGKVLHQEAVGAEEDNDGESEGEND</sequence>
<organism evidence="3 4">
    <name type="scientific">Calidithermus roseus</name>
    <dbReference type="NCBI Taxonomy" id="1644118"/>
    <lineage>
        <taxon>Bacteria</taxon>
        <taxon>Thermotogati</taxon>
        <taxon>Deinococcota</taxon>
        <taxon>Deinococci</taxon>
        <taxon>Thermales</taxon>
        <taxon>Thermaceae</taxon>
        <taxon>Calidithermus</taxon>
    </lineage>
</organism>
<dbReference type="OrthoDB" id="33447at2"/>
<keyword evidence="1" id="KW-0732">Signal</keyword>
<gene>
    <name evidence="3" type="ORF">Mrose_00276</name>
</gene>
<comment type="caution">
    <text evidence="3">The sequence shown here is derived from an EMBL/GenBank/DDBJ whole genome shotgun (WGS) entry which is preliminary data.</text>
</comment>
<dbReference type="Proteomes" id="UP000265341">
    <property type="component" value="Unassembled WGS sequence"/>
</dbReference>
<evidence type="ECO:0000256" key="1">
    <source>
        <dbReference type="SAM" id="SignalP"/>
    </source>
</evidence>
<feature type="chain" id="PRO_5017480035" description="PepSY domain-containing protein" evidence="1">
    <location>
        <begin position="23"/>
        <end position="128"/>
    </location>
</feature>
<evidence type="ECO:0000313" key="3">
    <source>
        <dbReference type="EMBL" id="RIH89684.1"/>
    </source>
</evidence>
<proteinExistence type="predicted"/>
<dbReference type="RefSeq" id="WP_119275662.1">
    <property type="nucleotide sequence ID" value="NZ_QWLA01000002.1"/>
</dbReference>